<dbReference type="NCBIfam" id="TIGR04085">
    <property type="entry name" value="rSAM_more_4Fe4S"/>
    <property type="match status" value="1"/>
</dbReference>
<protein>
    <recommendedName>
        <fullName evidence="1">4Fe4S-binding SPASM domain-containing protein</fullName>
    </recommendedName>
</protein>
<dbReference type="EMBL" id="LAZR01021182">
    <property type="protein sequence ID" value="KKL86198.1"/>
    <property type="molecule type" value="Genomic_DNA"/>
</dbReference>
<evidence type="ECO:0000313" key="2">
    <source>
        <dbReference type="EMBL" id="KKL86198.1"/>
    </source>
</evidence>
<feature type="domain" description="4Fe4S-binding SPASM" evidence="1">
    <location>
        <begin position="26"/>
        <end position="86"/>
    </location>
</feature>
<feature type="non-terminal residue" evidence="2">
    <location>
        <position position="1"/>
    </location>
</feature>
<name>A0A0F9FIV3_9ZZZZ</name>
<reference evidence="2" key="1">
    <citation type="journal article" date="2015" name="Nature">
        <title>Complex archaea that bridge the gap between prokaryotes and eukaryotes.</title>
        <authorList>
            <person name="Spang A."/>
            <person name="Saw J.H."/>
            <person name="Jorgensen S.L."/>
            <person name="Zaremba-Niedzwiedzka K."/>
            <person name="Martijn J."/>
            <person name="Lind A.E."/>
            <person name="van Eijk R."/>
            <person name="Schleper C."/>
            <person name="Guy L."/>
            <person name="Ettema T.J."/>
        </authorList>
    </citation>
    <scope>NUCLEOTIDE SEQUENCE</scope>
</reference>
<dbReference type="AlphaFoldDB" id="A0A0F9FIV3"/>
<gene>
    <name evidence="2" type="ORF">LCGC14_1947110</name>
</gene>
<dbReference type="InterPro" id="IPR023885">
    <property type="entry name" value="4Fe4S-binding_SPASM_dom"/>
</dbReference>
<dbReference type="SUPFAM" id="SSF102114">
    <property type="entry name" value="Radical SAM enzymes"/>
    <property type="match status" value="1"/>
</dbReference>
<sequence length="112" mass="12850">LPVELLSHTGYLKNYCEDITSEPFFCRAGIETCSINPDGNVLPCNIVNDDRFSQGNVREKSFQAIWKDGFKEIRNPQLPDDCNKCQFLAACRGGCWGYRVISERYCYMNFCT</sequence>
<proteinExistence type="predicted"/>
<dbReference type="PANTHER" id="PTHR11228">
    <property type="entry name" value="RADICAL SAM DOMAIN PROTEIN"/>
    <property type="match status" value="1"/>
</dbReference>
<evidence type="ECO:0000259" key="1">
    <source>
        <dbReference type="Pfam" id="PF13186"/>
    </source>
</evidence>
<comment type="caution">
    <text evidence="2">The sequence shown here is derived from an EMBL/GenBank/DDBJ whole genome shotgun (WGS) entry which is preliminary data.</text>
</comment>
<dbReference type="InterPro" id="IPR050377">
    <property type="entry name" value="Radical_SAM_PqqE_MftC-like"/>
</dbReference>
<dbReference type="InterPro" id="IPR013785">
    <property type="entry name" value="Aldolase_TIM"/>
</dbReference>
<dbReference type="Gene3D" id="3.20.20.70">
    <property type="entry name" value="Aldolase class I"/>
    <property type="match status" value="1"/>
</dbReference>
<dbReference type="Pfam" id="PF13186">
    <property type="entry name" value="SPASM"/>
    <property type="match status" value="1"/>
</dbReference>
<dbReference type="PANTHER" id="PTHR11228:SF7">
    <property type="entry name" value="PQQA PEPTIDE CYCLASE"/>
    <property type="match status" value="1"/>
</dbReference>
<accession>A0A0F9FIV3</accession>
<organism evidence="2">
    <name type="scientific">marine sediment metagenome</name>
    <dbReference type="NCBI Taxonomy" id="412755"/>
    <lineage>
        <taxon>unclassified sequences</taxon>
        <taxon>metagenomes</taxon>
        <taxon>ecological metagenomes</taxon>
    </lineage>
</organism>
<dbReference type="InterPro" id="IPR058240">
    <property type="entry name" value="rSAM_sf"/>
</dbReference>